<dbReference type="SUPFAM" id="SSF51011">
    <property type="entry name" value="Glycosyl hydrolase domain"/>
    <property type="match status" value="1"/>
</dbReference>
<dbReference type="InterPro" id="IPR013780">
    <property type="entry name" value="Glyco_hydro_b"/>
</dbReference>
<proteinExistence type="inferred from homology"/>
<evidence type="ECO:0000259" key="3">
    <source>
        <dbReference type="SMART" id="SM00642"/>
    </source>
</evidence>
<feature type="domain" description="Glycosyl hydrolase family 13 catalytic" evidence="3">
    <location>
        <begin position="25"/>
        <end position="441"/>
    </location>
</feature>
<evidence type="ECO:0000313" key="4">
    <source>
        <dbReference type="EMBL" id="KAL3419116.1"/>
    </source>
</evidence>
<sequence length="582" mass="66656">MAQTQIISPSTPQQRAWWKEASVYQIYPASYKDSTGTGVGDLKGIISKVDYLHTLGVDVVWLSPIFESPQVDMGYDISNYLKIAPEYGDVADVDTLMHALHAKGMKLLLDLVVNHTSDQHEWFKQSRSSKDNEYRNWYVWKKPSYDEQGNRQPPNNWESHFQGNVWEYDELTGEYYLHLFCKEQPDLNWEHPPVRDAVHAIMRFWLDRGIDGFRLDVINFISKDQNFPQSVPSDAVLFPGAEYYATGPRLHEYLAGLGKILNEYNAFSVGEMPFSRDPKEIIKSVKYDRNEMNMIFQFEHVDIDHGPQGKFSPGPWPLSKLKTIVSKWQRFMYDNGGWNALYIENHDQPRSVSRFANDSPAHRVQSSKMLATFLGLQAGTTFVYQGQELGMTNVPKEWSLDEYKDIDCLNHWKLISSLTKDIDALTVAKQEYQKKSRDNARTPMQWDDSKNAGFTSAEATPWMRPNDNFTTINADAQIQDTDSPFNYWREVLKARKQYKDVIIYGSFELVDADHDQIFAYTRTAEDGRTILVACNFSSETVSWNASLAKVEAVVLSNGGKTVESFSGGEVSLSPYETFAVLV</sequence>
<evidence type="ECO:0000313" key="5">
    <source>
        <dbReference type="Proteomes" id="UP001629113"/>
    </source>
</evidence>
<dbReference type="InterPro" id="IPR032091">
    <property type="entry name" value="Malt_amylase-like_C"/>
</dbReference>
<gene>
    <name evidence="4" type="ORF">PVAG01_09338</name>
</gene>
<dbReference type="GO" id="GO:0016787">
    <property type="term" value="F:hydrolase activity"/>
    <property type="evidence" value="ECO:0007669"/>
    <property type="project" value="UniProtKB-KW"/>
</dbReference>
<dbReference type="SMART" id="SM00642">
    <property type="entry name" value="Aamy"/>
    <property type="match status" value="1"/>
</dbReference>
<evidence type="ECO:0000256" key="2">
    <source>
        <dbReference type="ARBA" id="ARBA00026248"/>
    </source>
</evidence>
<dbReference type="Pfam" id="PF16657">
    <property type="entry name" value="Malt_amylase_C"/>
    <property type="match status" value="1"/>
</dbReference>
<dbReference type="InterPro" id="IPR006047">
    <property type="entry name" value="GH13_cat_dom"/>
</dbReference>
<accession>A0ABR4P735</accession>
<evidence type="ECO:0000256" key="1">
    <source>
        <dbReference type="ARBA" id="ARBA00008061"/>
    </source>
</evidence>
<dbReference type="Gene3D" id="3.20.20.80">
    <property type="entry name" value="Glycosidases"/>
    <property type="match status" value="1"/>
</dbReference>
<dbReference type="SUPFAM" id="SSF51445">
    <property type="entry name" value="(Trans)glycosidases"/>
    <property type="match status" value="1"/>
</dbReference>
<keyword evidence="2" id="KW-0462">Maltose metabolism</keyword>
<name>A0ABR4P735_9HELO</name>
<organism evidence="4 5">
    <name type="scientific">Phlyctema vagabunda</name>
    <dbReference type="NCBI Taxonomy" id="108571"/>
    <lineage>
        <taxon>Eukaryota</taxon>
        <taxon>Fungi</taxon>
        <taxon>Dikarya</taxon>
        <taxon>Ascomycota</taxon>
        <taxon>Pezizomycotina</taxon>
        <taxon>Leotiomycetes</taxon>
        <taxon>Helotiales</taxon>
        <taxon>Dermateaceae</taxon>
        <taxon>Phlyctema</taxon>
    </lineage>
</organism>
<dbReference type="NCBIfam" id="NF008183">
    <property type="entry name" value="PRK10933.1"/>
    <property type="match status" value="1"/>
</dbReference>
<comment type="caution">
    <text evidence="4">The sequence shown here is derived from an EMBL/GenBank/DDBJ whole genome shotgun (WGS) entry which is preliminary data.</text>
</comment>
<reference evidence="4 5" key="1">
    <citation type="submission" date="2024-06" db="EMBL/GenBank/DDBJ databases">
        <title>Complete genome of Phlyctema vagabunda strain 19-DSS-EL-015.</title>
        <authorList>
            <person name="Fiorenzani C."/>
        </authorList>
    </citation>
    <scope>NUCLEOTIDE SEQUENCE [LARGE SCALE GENOMIC DNA]</scope>
    <source>
        <strain evidence="4 5">19-DSS-EL-015</strain>
    </source>
</reference>
<dbReference type="PANTHER" id="PTHR10357:SF232">
    <property type="entry name" value="GLYCOSYL HYDROLASE FAMILY 13 CATALYTIC DOMAIN-CONTAINING PROTEIN"/>
    <property type="match status" value="1"/>
</dbReference>
<dbReference type="Gene3D" id="2.60.40.1180">
    <property type="entry name" value="Golgi alpha-mannosidase II"/>
    <property type="match status" value="1"/>
</dbReference>
<keyword evidence="5" id="KW-1185">Reference proteome</keyword>
<dbReference type="PANTHER" id="PTHR10357">
    <property type="entry name" value="ALPHA-AMYLASE FAMILY MEMBER"/>
    <property type="match status" value="1"/>
</dbReference>
<comment type="similarity">
    <text evidence="1">Belongs to the glycosyl hydrolase 13 family.</text>
</comment>
<dbReference type="Gene3D" id="3.90.400.10">
    <property type="entry name" value="Oligo-1,6-glucosidase, Domain 2"/>
    <property type="match status" value="1"/>
</dbReference>
<dbReference type="EMBL" id="JBFCZG010000008">
    <property type="protein sequence ID" value="KAL3419116.1"/>
    <property type="molecule type" value="Genomic_DNA"/>
</dbReference>
<dbReference type="InterPro" id="IPR045857">
    <property type="entry name" value="O16G_dom_2"/>
</dbReference>
<dbReference type="InterPro" id="IPR017853">
    <property type="entry name" value="GH"/>
</dbReference>
<keyword evidence="4" id="KW-0378">Hydrolase</keyword>
<dbReference type="CDD" id="cd11333">
    <property type="entry name" value="AmyAc_SI_OligoGlu_DGase"/>
    <property type="match status" value="1"/>
</dbReference>
<dbReference type="Proteomes" id="UP001629113">
    <property type="component" value="Unassembled WGS sequence"/>
</dbReference>
<protein>
    <submittedName>
        <fullName evidence="4">Trehalose-6-phosphate hydrolase</fullName>
    </submittedName>
</protein>
<dbReference type="Pfam" id="PF00128">
    <property type="entry name" value="Alpha-amylase"/>
    <property type="match status" value="1"/>
</dbReference>